<dbReference type="AlphaFoldDB" id="X1E9M6"/>
<dbReference type="SUPFAM" id="SSF53756">
    <property type="entry name" value="UDP-Glycosyltransferase/glycogen phosphorylase"/>
    <property type="match status" value="1"/>
</dbReference>
<dbReference type="Gene3D" id="3.40.50.2000">
    <property type="entry name" value="Glycogen Phosphorylase B"/>
    <property type="match status" value="1"/>
</dbReference>
<reference evidence="1" key="1">
    <citation type="journal article" date="2014" name="Front. Microbiol.">
        <title>High frequency of phylogenetically diverse reductive dehalogenase-homologous genes in deep subseafloor sedimentary metagenomes.</title>
        <authorList>
            <person name="Kawai M."/>
            <person name="Futagami T."/>
            <person name="Toyoda A."/>
            <person name="Takaki Y."/>
            <person name="Nishi S."/>
            <person name="Hori S."/>
            <person name="Arai W."/>
            <person name="Tsubouchi T."/>
            <person name="Morono Y."/>
            <person name="Uchiyama I."/>
            <person name="Ito T."/>
            <person name="Fujiyama A."/>
            <person name="Inagaki F."/>
            <person name="Takami H."/>
        </authorList>
    </citation>
    <scope>NUCLEOTIDE SEQUENCE</scope>
    <source>
        <strain evidence="1">Expedition CK06-06</strain>
    </source>
</reference>
<dbReference type="EMBL" id="BART01038297">
    <property type="protein sequence ID" value="GAH05363.1"/>
    <property type="molecule type" value="Genomic_DNA"/>
</dbReference>
<organism evidence="1">
    <name type="scientific">marine sediment metagenome</name>
    <dbReference type="NCBI Taxonomy" id="412755"/>
    <lineage>
        <taxon>unclassified sequences</taxon>
        <taxon>metagenomes</taxon>
        <taxon>ecological metagenomes</taxon>
    </lineage>
</organism>
<name>X1E9M6_9ZZZZ</name>
<feature type="non-terminal residue" evidence="1">
    <location>
        <position position="1"/>
    </location>
</feature>
<evidence type="ECO:0000313" key="1">
    <source>
        <dbReference type="EMBL" id="GAH05363.1"/>
    </source>
</evidence>
<proteinExistence type="predicted"/>
<gene>
    <name evidence="1" type="ORF">S01H4_63603</name>
</gene>
<accession>X1E9M6</accession>
<evidence type="ECO:0008006" key="2">
    <source>
        <dbReference type="Google" id="ProtNLM"/>
    </source>
</evidence>
<protein>
    <recommendedName>
        <fullName evidence="2">Glycosyltransferase subfamily 4-like N-terminal domain-containing protein</fullName>
    </recommendedName>
</protein>
<comment type="caution">
    <text evidence="1">The sequence shown here is derived from an EMBL/GenBank/DDBJ whole genome shotgun (WGS) entry which is preliminary data.</text>
</comment>
<sequence>VSGKAFLWAEATGLFLRLLKKPYILSLRGGGLLEFAGKYPGRVRRLLSGASAVTTPSRFLYQHMSKFHNDIQYLPNGLELNQYSFRLRTNPLPKLCWLRAYHKIYNPTMAVEAVALLKETFPEILLMMIGPDKQ</sequence>
<feature type="non-terminal residue" evidence="1">
    <location>
        <position position="134"/>
    </location>
</feature>